<dbReference type="GO" id="GO:0006352">
    <property type="term" value="P:DNA-templated transcription initiation"/>
    <property type="evidence" value="ECO:0007669"/>
    <property type="project" value="InterPro"/>
</dbReference>
<evidence type="ECO:0000313" key="4">
    <source>
        <dbReference type="Proteomes" id="UP000052013"/>
    </source>
</evidence>
<dbReference type="PATRIC" id="fig|1423739.3.peg.2490"/>
<dbReference type="InterPro" id="IPR036388">
    <property type="entry name" value="WH-like_DNA-bd_sf"/>
</dbReference>
<organism evidence="3 4">
    <name type="scientific">Lentilactobacillus diolivorans DSM 14421</name>
    <dbReference type="NCBI Taxonomy" id="1423739"/>
    <lineage>
        <taxon>Bacteria</taxon>
        <taxon>Bacillati</taxon>
        <taxon>Bacillota</taxon>
        <taxon>Bacilli</taxon>
        <taxon>Lactobacillales</taxon>
        <taxon>Lactobacillaceae</taxon>
        <taxon>Lentilactobacillus</taxon>
    </lineage>
</organism>
<accession>A0A0R1SQ06</accession>
<proteinExistence type="inferred from homology"/>
<evidence type="ECO:0000256" key="1">
    <source>
        <dbReference type="ARBA" id="ARBA00008720"/>
    </source>
</evidence>
<gene>
    <name evidence="3" type="ORF">FC85_GL002394</name>
</gene>
<dbReference type="Gene3D" id="1.10.10.10">
    <property type="entry name" value="Winged helix-like DNA-binding domain superfamily/Winged helix DNA-binding domain"/>
    <property type="match status" value="1"/>
</dbReference>
<dbReference type="STRING" id="1423739.FC85_GL002394"/>
<reference evidence="3 4" key="1">
    <citation type="journal article" date="2015" name="Genome Announc.">
        <title>Expanding the biotechnology potential of lactobacilli through comparative genomics of 213 strains and associated genera.</title>
        <authorList>
            <person name="Sun Z."/>
            <person name="Harris H.M."/>
            <person name="McCann A."/>
            <person name="Guo C."/>
            <person name="Argimon S."/>
            <person name="Zhang W."/>
            <person name="Yang X."/>
            <person name="Jeffery I.B."/>
            <person name="Cooney J.C."/>
            <person name="Kagawa T.F."/>
            <person name="Liu W."/>
            <person name="Song Y."/>
            <person name="Salvetti E."/>
            <person name="Wrobel A."/>
            <person name="Rasinkangas P."/>
            <person name="Parkhill J."/>
            <person name="Rea M.C."/>
            <person name="O'Sullivan O."/>
            <person name="Ritari J."/>
            <person name="Douillard F.P."/>
            <person name="Paul Ross R."/>
            <person name="Yang R."/>
            <person name="Briner A.E."/>
            <person name="Felis G.E."/>
            <person name="de Vos W.M."/>
            <person name="Barrangou R."/>
            <person name="Klaenhammer T.R."/>
            <person name="Caufield P.W."/>
            <person name="Cui Y."/>
            <person name="Zhang H."/>
            <person name="O'Toole P.W."/>
        </authorList>
    </citation>
    <scope>NUCLEOTIDE SEQUENCE [LARGE SCALE GENOMIC DNA]</scope>
    <source>
        <strain evidence="3 4">DSM 14421</strain>
    </source>
</reference>
<dbReference type="AlphaFoldDB" id="A0A0R1SQ06"/>
<protein>
    <submittedName>
        <fullName evidence="3">Sigma-70 family RNA polymerase sigma factor</fullName>
    </submittedName>
</protein>
<dbReference type="InterPro" id="IPR013324">
    <property type="entry name" value="RNA_pol_sigma_r3/r4-like"/>
</dbReference>
<comment type="caution">
    <text evidence="3">The sequence shown here is derived from an EMBL/GenBank/DDBJ whole genome shotgun (WGS) entry which is preliminary data.</text>
</comment>
<dbReference type="Pfam" id="PF04297">
    <property type="entry name" value="UPF0122"/>
    <property type="match status" value="1"/>
</dbReference>
<dbReference type="InterPro" id="IPR007394">
    <property type="entry name" value="UPF0122"/>
</dbReference>
<dbReference type="GO" id="GO:0003700">
    <property type="term" value="F:DNA-binding transcription factor activity"/>
    <property type="evidence" value="ECO:0007669"/>
    <property type="project" value="InterPro"/>
</dbReference>
<sequence>MDSNMENTKQVQRQRYTEAFDFLLDGDHELVVYGVLKKLHITKTNPYYDDIVQEGRIAFINKYLQALNAGKPEKEILPFIYQGVKWALLDYLRKQLTTVEHVQVPEDNVDPLAELIDPLHTVENIDTGVLIRRLGTVCTKQQMQYMILAFEWGLTITEIANQLNVTRPTVYQLRKAVIKKIGKLF</sequence>
<dbReference type="SUPFAM" id="SSF88659">
    <property type="entry name" value="Sigma3 and sigma4 domains of RNA polymerase sigma factors"/>
    <property type="match status" value="1"/>
</dbReference>
<comment type="function">
    <text evidence="2">Might take part in the signal recognition particle (SRP) pathway. This is inferred from the conservation of its genetic proximity to ftsY/ffh. May be a regulatory protein.</text>
</comment>
<comment type="similarity">
    <text evidence="1">Belongs to the UPF0122 family.</text>
</comment>
<dbReference type="NCBIfam" id="TIGR02937">
    <property type="entry name" value="sigma70-ECF"/>
    <property type="match status" value="1"/>
</dbReference>
<evidence type="ECO:0000313" key="3">
    <source>
        <dbReference type="EMBL" id="KRL68578.1"/>
    </source>
</evidence>
<dbReference type="EMBL" id="AZEY01000023">
    <property type="protein sequence ID" value="KRL68578.1"/>
    <property type="molecule type" value="Genomic_DNA"/>
</dbReference>
<name>A0A0R1SQ06_9LACO</name>
<evidence type="ECO:0000256" key="2">
    <source>
        <dbReference type="ARBA" id="ARBA00024764"/>
    </source>
</evidence>
<dbReference type="InterPro" id="IPR014284">
    <property type="entry name" value="RNA_pol_sigma-70_dom"/>
</dbReference>
<dbReference type="Proteomes" id="UP000052013">
    <property type="component" value="Unassembled WGS sequence"/>
</dbReference>